<dbReference type="SUPFAM" id="SSF47240">
    <property type="entry name" value="Ferritin-like"/>
    <property type="match status" value="1"/>
</dbReference>
<evidence type="ECO:0000256" key="2">
    <source>
        <dbReference type="RuleBase" id="RU003875"/>
    </source>
</evidence>
<accession>A0ABT3NYH6</accession>
<dbReference type="InterPro" id="IPR023188">
    <property type="entry name" value="DPS_DNA-bd_CS"/>
</dbReference>
<dbReference type="Pfam" id="PF00210">
    <property type="entry name" value="Ferritin"/>
    <property type="match status" value="1"/>
</dbReference>
<sequence length="148" mass="16111">MSGKNEGVTEGLKGFLADTYVLLAKTQACHWNARGKNFYGIHKLTEEQYGELFQAVDEIAERIRALGGDAPVSLADMLGLASLDEAKEVHATDEAVRLLTADNRALAERAKELALDADEADDLATADMLTERVQVHEKAAWMLSSHLG</sequence>
<organism evidence="4 5">
    <name type="scientific">Sabulicella glaciei</name>
    <dbReference type="NCBI Taxonomy" id="2984948"/>
    <lineage>
        <taxon>Bacteria</taxon>
        <taxon>Pseudomonadati</taxon>
        <taxon>Pseudomonadota</taxon>
        <taxon>Alphaproteobacteria</taxon>
        <taxon>Acetobacterales</taxon>
        <taxon>Acetobacteraceae</taxon>
        <taxon>Sabulicella</taxon>
    </lineage>
</organism>
<comment type="caution">
    <text evidence="4">The sequence shown here is derived from an EMBL/GenBank/DDBJ whole genome shotgun (WGS) entry which is preliminary data.</text>
</comment>
<protein>
    <submittedName>
        <fullName evidence="4">DNA starvation/stationary phase protection protein</fullName>
    </submittedName>
</protein>
<dbReference type="InterPro" id="IPR008331">
    <property type="entry name" value="Ferritin_DPS_dom"/>
</dbReference>
<name>A0ABT3NYH6_9PROT</name>
<dbReference type="PANTHER" id="PTHR42932:SF3">
    <property type="entry name" value="DNA PROTECTION DURING STARVATION PROTEIN"/>
    <property type="match status" value="1"/>
</dbReference>
<dbReference type="Gene3D" id="1.20.1260.10">
    <property type="match status" value="1"/>
</dbReference>
<evidence type="ECO:0000313" key="4">
    <source>
        <dbReference type="EMBL" id="MCW8087217.1"/>
    </source>
</evidence>
<evidence type="ECO:0000313" key="5">
    <source>
        <dbReference type="Proteomes" id="UP001526430"/>
    </source>
</evidence>
<comment type="similarity">
    <text evidence="1 2">Belongs to the Dps family.</text>
</comment>
<evidence type="ECO:0000256" key="1">
    <source>
        <dbReference type="ARBA" id="ARBA00009497"/>
    </source>
</evidence>
<dbReference type="InterPro" id="IPR002177">
    <property type="entry name" value="DPS_DNA-bd"/>
</dbReference>
<dbReference type="PROSITE" id="PS00819">
    <property type="entry name" value="DPS_2"/>
    <property type="match status" value="1"/>
</dbReference>
<feature type="domain" description="Ferritin/DPS" evidence="3">
    <location>
        <begin position="15"/>
        <end position="148"/>
    </location>
</feature>
<proteinExistence type="inferred from homology"/>
<dbReference type="PRINTS" id="PR01346">
    <property type="entry name" value="HELNAPAPROT"/>
</dbReference>
<dbReference type="PIRSF" id="PIRSF005900">
    <property type="entry name" value="Dps"/>
    <property type="match status" value="1"/>
</dbReference>
<dbReference type="CDD" id="cd01043">
    <property type="entry name" value="DPS"/>
    <property type="match status" value="1"/>
</dbReference>
<dbReference type="EMBL" id="JAPFQI010000014">
    <property type="protein sequence ID" value="MCW8087217.1"/>
    <property type="molecule type" value="Genomic_DNA"/>
</dbReference>
<gene>
    <name evidence="4" type="ORF">OF850_16405</name>
</gene>
<dbReference type="PANTHER" id="PTHR42932">
    <property type="entry name" value="GENERAL STRESS PROTEIN 20U"/>
    <property type="match status" value="1"/>
</dbReference>
<keyword evidence="5" id="KW-1185">Reference proteome</keyword>
<dbReference type="Proteomes" id="UP001526430">
    <property type="component" value="Unassembled WGS sequence"/>
</dbReference>
<dbReference type="RefSeq" id="WP_301591389.1">
    <property type="nucleotide sequence ID" value="NZ_JAPFQI010000014.1"/>
</dbReference>
<reference evidence="4 5" key="1">
    <citation type="submission" date="2022-10" db="EMBL/GenBank/DDBJ databases">
        <title>Roseococcus glaciei nov., sp. nov., isolated from glacier.</title>
        <authorList>
            <person name="Liu Q."/>
            <person name="Xin Y.-H."/>
        </authorList>
    </citation>
    <scope>NUCLEOTIDE SEQUENCE [LARGE SCALE GENOMIC DNA]</scope>
    <source>
        <strain evidence="4 5">MDT2-1-1</strain>
    </source>
</reference>
<dbReference type="InterPro" id="IPR009078">
    <property type="entry name" value="Ferritin-like_SF"/>
</dbReference>
<evidence type="ECO:0000259" key="3">
    <source>
        <dbReference type="Pfam" id="PF00210"/>
    </source>
</evidence>
<dbReference type="InterPro" id="IPR012347">
    <property type="entry name" value="Ferritin-like"/>
</dbReference>